<organism evidence="1 2">
    <name type="scientific">Aquincola agrisoli</name>
    <dbReference type="NCBI Taxonomy" id="3119538"/>
    <lineage>
        <taxon>Bacteria</taxon>
        <taxon>Pseudomonadati</taxon>
        <taxon>Pseudomonadota</taxon>
        <taxon>Betaproteobacteria</taxon>
        <taxon>Burkholderiales</taxon>
        <taxon>Sphaerotilaceae</taxon>
        <taxon>Aquincola</taxon>
    </lineage>
</organism>
<keyword evidence="2" id="KW-1185">Reference proteome</keyword>
<dbReference type="AlphaFoldDB" id="A0AAW9QNZ7"/>
<proteinExistence type="predicted"/>
<reference evidence="1 2" key="1">
    <citation type="submission" date="2024-02" db="EMBL/GenBank/DDBJ databases">
        <title>Genome sequence of Aquincola sp. MAHUQ-54.</title>
        <authorList>
            <person name="Huq M.A."/>
        </authorList>
    </citation>
    <scope>NUCLEOTIDE SEQUENCE [LARGE SCALE GENOMIC DNA]</scope>
    <source>
        <strain evidence="1 2">MAHUQ-54</strain>
    </source>
</reference>
<comment type="caution">
    <text evidence="1">The sequence shown here is derived from an EMBL/GenBank/DDBJ whole genome shotgun (WGS) entry which is preliminary data.</text>
</comment>
<dbReference type="EMBL" id="JAZIBG010000048">
    <property type="protein sequence ID" value="MEF7616715.1"/>
    <property type="molecule type" value="Genomic_DNA"/>
</dbReference>
<dbReference type="RefSeq" id="WP_332292279.1">
    <property type="nucleotide sequence ID" value="NZ_JAZIBG010000048.1"/>
</dbReference>
<dbReference type="Proteomes" id="UP001336250">
    <property type="component" value="Unassembled WGS sequence"/>
</dbReference>
<evidence type="ECO:0000313" key="2">
    <source>
        <dbReference type="Proteomes" id="UP001336250"/>
    </source>
</evidence>
<protein>
    <submittedName>
        <fullName evidence="1">Uncharacterized protein</fullName>
    </submittedName>
</protein>
<evidence type="ECO:0000313" key="1">
    <source>
        <dbReference type="EMBL" id="MEF7616715.1"/>
    </source>
</evidence>
<gene>
    <name evidence="1" type="ORF">V4F39_22565</name>
</gene>
<accession>A0AAW9QNZ7</accession>
<name>A0AAW9QNZ7_9BURK</name>
<sequence length="101" mass="11371">MGCPRSIRVRGATIRRRPPHGLTALHTNGRNDLNTHFAGWETGRYDRYPWMVLGWVAARRGEVAKARTQMAMMVGRFTADRGTVTINELGFYQRIVGLIGA</sequence>